<dbReference type="AlphaFoldDB" id="A0A9X1PQK5"/>
<accession>A0A9X1PQK5</accession>
<dbReference type="GO" id="GO:0006355">
    <property type="term" value="P:regulation of DNA-templated transcription"/>
    <property type="evidence" value="ECO:0007669"/>
    <property type="project" value="TreeGrafter"/>
</dbReference>
<name>A0A9X1PQK5_9BACT</name>
<dbReference type="Gene3D" id="3.40.50.880">
    <property type="match status" value="1"/>
</dbReference>
<keyword evidence="1" id="KW-1133">Transmembrane helix</keyword>
<protein>
    <submittedName>
        <fullName evidence="3">DJ-1/PfpI family protein</fullName>
    </submittedName>
</protein>
<dbReference type="PANTHER" id="PTHR43130">
    <property type="entry name" value="ARAC-FAMILY TRANSCRIPTIONAL REGULATOR"/>
    <property type="match status" value="1"/>
</dbReference>
<dbReference type="Proteomes" id="UP001139000">
    <property type="component" value="Unassembled WGS sequence"/>
</dbReference>
<dbReference type="EMBL" id="JAJTTC010000012">
    <property type="protein sequence ID" value="MCF0065612.1"/>
    <property type="molecule type" value="Genomic_DNA"/>
</dbReference>
<evidence type="ECO:0000259" key="2">
    <source>
        <dbReference type="Pfam" id="PF01965"/>
    </source>
</evidence>
<dbReference type="SUPFAM" id="SSF52317">
    <property type="entry name" value="Class I glutamine amidotransferase-like"/>
    <property type="match status" value="1"/>
</dbReference>
<organism evidence="3 4">
    <name type="scientific">Dyadobacter chenwenxiniae</name>
    <dbReference type="NCBI Taxonomy" id="2906456"/>
    <lineage>
        <taxon>Bacteria</taxon>
        <taxon>Pseudomonadati</taxon>
        <taxon>Bacteroidota</taxon>
        <taxon>Cytophagia</taxon>
        <taxon>Cytophagales</taxon>
        <taxon>Spirosomataceae</taxon>
        <taxon>Dyadobacter</taxon>
    </lineage>
</organism>
<gene>
    <name evidence="3" type="ORF">LXM26_29115</name>
</gene>
<keyword evidence="4" id="KW-1185">Reference proteome</keyword>
<evidence type="ECO:0000313" key="3">
    <source>
        <dbReference type="EMBL" id="MCF0065612.1"/>
    </source>
</evidence>
<evidence type="ECO:0000313" key="4">
    <source>
        <dbReference type="Proteomes" id="UP001139000"/>
    </source>
</evidence>
<dbReference type="PANTHER" id="PTHR43130:SF2">
    <property type="entry name" value="DJ-1_PFPI DOMAIN-CONTAINING PROTEIN"/>
    <property type="match status" value="1"/>
</dbReference>
<comment type="caution">
    <text evidence="3">The sequence shown here is derived from an EMBL/GenBank/DDBJ whole genome shotgun (WGS) entry which is preliminary data.</text>
</comment>
<dbReference type="InterPro" id="IPR002818">
    <property type="entry name" value="DJ-1/PfpI"/>
</dbReference>
<sequence>MDILDRVKAWDVQNVACLPGPIDVGNKLFVEPSLILTVKTKLDVLLIPGGRGQIEFYKSEDNLRIVEAVCKKAGFVLTVCTGSLILAFCGLLFDKKVTTNRNAYQALEKFGAIVVDERIVEDSNIISCGGVTAGIDLGFYFVNKIARPHEARRIQLLVEYNPSPLYRHTSLETDVALNHELTNDSKNMISVRDAQIEAHLQKFK</sequence>
<reference evidence="3" key="1">
    <citation type="submission" date="2021-12" db="EMBL/GenBank/DDBJ databases">
        <title>Novel species in genus Dyadobacter.</title>
        <authorList>
            <person name="Ma C."/>
        </authorList>
    </citation>
    <scope>NUCLEOTIDE SEQUENCE</scope>
    <source>
        <strain evidence="3">LJ419</strain>
    </source>
</reference>
<proteinExistence type="predicted"/>
<dbReference type="InterPro" id="IPR052158">
    <property type="entry name" value="INH-QAR"/>
</dbReference>
<dbReference type="InterPro" id="IPR029062">
    <property type="entry name" value="Class_I_gatase-like"/>
</dbReference>
<feature type="transmembrane region" description="Helical" evidence="1">
    <location>
        <begin position="73"/>
        <end position="93"/>
    </location>
</feature>
<feature type="domain" description="DJ-1/PfpI" evidence="2">
    <location>
        <begin position="26"/>
        <end position="142"/>
    </location>
</feature>
<keyword evidence="1" id="KW-0812">Transmembrane</keyword>
<evidence type="ECO:0000256" key="1">
    <source>
        <dbReference type="SAM" id="Phobius"/>
    </source>
</evidence>
<dbReference type="Pfam" id="PF01965">
    <property type="entry name" value="DJ-1_PfpI"/>
    <property type="match status" value="1"/>
</dbReference>
<keyword evidence="1" id="KW-0472">Membrane</keyword>